<dbReference type="EMBL" id="JBEDNQ010000002">
    <property type="protein sequence ID" value="MEQ3549962.1"/>
    <property type="molecule type" value="Genomic_DNA"/>
</dbReference>
<dbReference type="Pfam" id="PF13692">
    <property type="entry name" value="Glyco_trans_1_4"/>
    <property type="match status" value="1"/>
</dbReference>
<keyword evidence="2 4" id="KW-0808">Transferase</keyword>
<evidence type="ECO:0000313" key="5">
    <source>
        <dbReference type="Proteomes" id="UP001494902"/>
    </source>
</evidence>
<keyword evidence="1 4" id="KW-0328">Glycosyltransferase</keyword>
<dbReference type="PANTHER" id="PTHR45947:SF3">
    <property type="entry name" value="SULFOQUINOVOSYL TRANSFERASE SQD2"/>
    <property type="match status" value="1"/>
</dbReference>
<name>A0ABV1K656_9PSEU</name>
<evidence type="ECO:0000259" key="3">
    <source>
        <dbReference type="Pfam" id="PF13439"/>
    </source>
</evidence>
<dbReference type="GO" id="GO:0016757">
    <property type="term" value="F:glycosyltransferase activity"/>
    <property type="evidence" value="ECO:0007669"/>
    <property type="project" value="UniProtKB-KW"/>
</dbReference>
<gene>
    <name evidence="4" type="ORF">WIS52_05725</name>
</gene>
<sequence>MRVGIVCPYALDVPGGVQRHVLDLAAALRDGGHSVDVLAPSGDGSFPGGTVPDYVTPAGRALGVPYNGSVARVTFGPLTWHRARRWLAAHEFDVLHLHEPTTVSVSVLALMAARGPIVATFHTSTERSRALVAFGGMLRPLMEKVTARIAVSATARRVQVEHLGGDATEIPNGVDVGRFARGPALDDLVPGLPPARERVGFLGRFDEPRKGMPVLLDALRLLAPGRPGLRVPVVGRGDGDALRRAAGPELAGRIDLLGAVDEPVKAAALRAMDVYCAPHRGGESFGMVLTEAMAAGAPVLASDIEPFRAVLGPAPAGRLFPAGDPGALAAALEQLLDTPAERARLAAAGQARAARFDWPVVAGEVVRVYRAAIAAAPRAVEGGVA</sequence>
<evidence type="ECO:0000256" key="2">
    <source>
        <dbReference type="ARBA" id="ARBA00022679"/>
    </source>
</evidence>
<dbReference type="InterPro" id="IPR028098">
    <property type="entry name" value="Glyco_trans_4-like_N"/>
</dbReference>
<proteinExistence type="predicted"/>
<accession>A0ABV1K656</accession>
<evidence type="ECO:0000256" key="1">
    <source>
        <dbReference type="ARBA" id="ARBA00022676"/>
    </source>
</evidence>
<dbReference type="EC" id="2.4.-.-" evidence="4"/>
<evidence type="ECO:0000313" key="4">
    <source>
        <dbReference type="EMBL" id="MEQ3549962.1"/>
    </source>
</evidence>
<dbReference type="Gene3D" id="3.40.50.2000">
    <property type="entry name" value="Glycogen Phosphorylase B"/>
    <property type="match status" value="2"/>
</dbReference>
<dbReference type="RefSeq" id="WP_349297370.1">
    <property type="nucleotide sequence ID" value="NZ_JBEDNQ010000002.1"/>
</dbReference>
<dbReference type="SUPFAM" id="SSF53756">
    <property type="entry name" value="UDP-Glycosyltransferase/glycogen phosphorylase"/>
    <property type="match status" value="1"/>
</dbReference>
<keyword evidence="5" id="KW-1185">Reference proteome</keyword>
<feature type="domain" description="Glycosyltransferase subfamily 4-like N-terminal" evidence="3">
    <location>
        <begin position="14"/>
        <end position="177"/>
    </location>
</feature>
<organism evidence="4 5">
    <name type="scientific">Pseudonocardia nematodicida</name>
    <dbReference type="NCBI Taxonomy" id="1206997"/>
    <lineage>
        <taxon>Bacteria</taxon>
        <taxon>Bacillati</taxon>
        <taxon>Actinomycetota</taxon>
        <taxon>Actinomycetes</taxon>
        <taxon>Pseudonocardiales</taxon>
        <taxon>Pseudonocardiaceae</taxon>
        <taxon>Pseudonocardia</taxon>
    </lineage>
</organism>
<protein>
    <submittedName>
        <fullName evidence="4">Glycosyltransferase family 4 protein</fullName>
        <ecNumber evidence="4">2.4.-.-</ecNumber>
    </submittedName>
</protein>
<dbReference type="InterPro" id="IPR050194">
    <property type="entry name" value="Glycosyltransferase_grp1"/>
</dbReference>
<dbReference type="Pfam" id="PF13439">
    <property type="entry name" value="Glyco_transf_4"/>
    <property type="match status" value="1"/>
</dbReference>
<reference evidence="4 5" key="1">
    <citation type="submission" date="2024-03" db="EMBL/GenBank/DDBJ databases">
        <title>Draft genome sequence of Pseudonocardia nematodicida JCM 31783.</title>
        <authorList>
            <person name="Butdee W."/>
            <person name="Duangmal K."/>
        </authorList>
    </citation>
    <scope>NUCLEOTIDE SEQUENCE [LARGE SCALE GENOMIC DNA]</scope>
    <source>
        <strain evidence="4 5">JCM 31783</strain>
    </source>
</reference>
<dbReference type="PANTHER" id="PTHR45947">
    <property type="entry name" value="SULFOQUINOVOSYL TRANSFERASE SQD2"/>
    <property type="match status" value="1"/>
</dbReference>
<dbReference type="CDD" id="cd03801">
    <property type="entry name" value="GT4_PimA-like"/>
    <property type="match status" value="1"/>
</dbReference>
<dbReference type="Proteomes" id="UP001494902">
    <property type="component" value="Unassembled WGS sequence"/>
</dbReference>
<comment type="caution">
    <text evidence="4">The sequence shown here is derived from an EMBL/GenBank/DDBJ whole genome shotgun (WGS) entry which is preliminary data.</text>
</comment>